<dbReference type="GeneID" id="40266466"/>
<dbReference type="EMBL" id="CP040330">
    <property type="protein sequence ID" value="QCS43462.1"/>
    <property type="molecule type" value="Genomic_DNA"/>
</dbReference>
<evidence type="ECO:0000256" key="5">
    <source>
        <dbReference type="RuleBase" id="RU004417"/>
    </source>
</evidence>
<feature type="region of interest" description="Disordered" evidence="6">
    <location>
        <begin position="1"/>
        <end position="21"/>
    </location>
</feature>
<dbReference type="InterPro" id="IPR036291">
    <property type="entry name" value="NAD(P)-bd_dom_sf"/>
</dbReference>
<dbReference type="PRINTS" id="PR00082">
    <property type="entry name" value="GLFDHDRGNASE"/>
</dbReference>
<dbReference type="AlphaFoldDB" id="A0A4P8WK41"/>
<comment type="similarity">
    <text evidence="1 4 5">Belongs to the Glu/Leu/Phe/Val dehydrogenases family.</text>
</comment>
<name>A0A4P8WK41_9EURY</name>
<evidence type="ECO:0000256" key="4">
    <source>
        <dbReference type="PIRNR" id="PIRNR000185"/>
    </source>
</evidence>
<sequence>MTPDTDFSSDERSRTDPDLDAPWTYATTAARRLSLPDEIEQRLLHPHHCQRITVQFERDDGTLGVCDGYRVRHDRARGPFVGPHRYTSELRGDDCAGLAAATTVSAALAGVPFGGAAGGVAVDPATLSRDERVRLTRAYVARVTGVGPDSDVFVPNVGTDERTMARFADAVADRVDGPHNATVAGKPPAIGGFQEISRASGQSVARVTRDVLEADHDRPLSDATIAVYGTGPLGATAARLLEFRGGTVVAMCSDRAGLTAPDDETGLDTDLAPSYLQRPGTLAEYDDGTMTGTQNVLERDVDVLVLAEPATAVTAENADAIHADLVVEGATGSVTPGGQRALEDRGIAVVPDVLATAGTMIAAHLEWVESVGRDRSSEARVTNEFDYALADAVDDVRERRERCDLSWREAAYSVGVSRVAAAHEVVR</sequence>
<dbReference type="InterPro" id="IPR046346">
    <property type="entry name" value="Aminoacid_DH-like_N_sf"/>
</dbReference>
<dbReference type="Pfam" id="PF00208">
    <property type="entry name" value="ELFV_dehydrog"/>
    <property type="match status" value="1"/>
</dbReference>
<keyword evidence="3 4" id="KW-0560">Oxidoreductase</keyword>
<evidence type="ECO:0000256" key="1">
    <source>
        <dbReference type="ARBA" id="ARBA00006382"/>
    </source>
</evidence>
<evidence type="ECO:0000313" key="8">
    <source>
        <dbReference type="EMBL" id="QCS43462.1"/>
    </source>
</evidence>
<dbReference type="SUPFAM" id="SSF53223">
    <property type="entry name" value="Aminoacid dehydrogenase-like, N-terminal domain"/>
    <property type="match status" value="1"/>
</dbReference>
<accession>A0A4P8WK41</accession>
<organism evidence="8 9">
    <name type="scientific">Natrinema versiforme</name>
    <dbReference type="NCBI Taxonomy" id="88724"/>
    <lineage>
        <taxon>Archaea</taxon>
        <taxon>Methanobacteriati</taxon>
        <taxon>Methanobacteriota</taxon>
        <taxon>Stenosarchaea group</taxon>
        <taxon>Halobacteria</taxon>
        <taxon>Halobacteriales</taxon>
        <taxon>Natrialbaceae</taxon>
        <taxon>Natrinema</taxon>
    </lineage>
</organism>
<dbReference type="InterPro" id="IPR006096">
    <property type="entry name" value="Glu/Leu/Phe/Val/Trp_DH_C"/>
</dbReference>
<dbReference type="Pfam" id="PF02812">
    <property type="entry name" value="ELFV_dehydrog_N"/>
    <property type="match status" value="1"/>
</dbReference>
<dbReference type="GO" id="GO:0004352">
    <property type="term" value="F:glutamate dehydrogenase (NAD+) activity"/>
    <property type="evidence" value="ECO:0007669"/>
    <property type="project" value="TreeGrafter"/>
</dbReference>
<proteinExistence type="inferred from homology"/>
<dbReference type="SUPFAM" id="SSF51735">
    <property type="entry name" value="NAD(P)-binding Rossmann-fold domains"/>
    <property type="match status" value="1"/>
</dbReference>
<dbReference type="KEGG" id="nvr:FEJ81_14295"/>
<dbReference type="Gene3D" id="3.40.50.10860">
    <property type="entry name" value="Leucine Dehydrogenase, chain A, domain 1"/>
    <property type="match status" value="1"/>
</dbReference>
<gene>
    <name evidence="8" type="ORF">FEJ81_14295</name>
</gene>
<reference evidence="9" key="1">
    <citation type="submission" date="2019-05" db="EMBL/GenBank/DDBJ databases">
        <title>Genome sequence and methylation pattern of the halophilic Archaeon Natrinema versiforme BOL5-4.</title>
        <authorList>
            <person name="DasSarma P."/>
            <person name="Anton B.P."/>
            <person name="DasSarma S.L."/>
            <person name="Martinez F.L."/>
            <person name="Guzman D."/>
            <person name="Roberts R.J."/>
            <person name="DasSarma S."/>
        </authorList>
    </citation>
    <scope>NUCLEOTIDE SEQUENCE [LARGE SCALE GENOMIC DNA]</scope>
    <source>
        <strain evidence="9">BOL5-4</strain>
    </source>
</reference>
<dbReference type="Gene3D" id="3.40.50.720">
    <property type="entry name" value="NAD(P)-binding Rossmann-like Domain"/>
    <property type="match status" value="1"/>
</dbReference>
<dbReference type="OrthoDB" id="169549at2157"/>
<dbReference type="InterPro" id="IPR006097">
    <property type="entry name" value="Glu/Leu/Phe/Val/Trp_DH_dimer"/>
</dbReference>
<evidence type="ECO:0000256" key="3">
    <source>
        <dbReference type="ARBA" id="ARBA00023002"/>
    </source>
</evidence>
<dbReference type="PANTHER" id="PTHR11606:SF13">
    <property type="entry name" value="GLUTAMATE DEHYDROGENASE 1, MITOCHONDRIAL"/>
    <property type="match status" value="1"/>
</dbReference>
<evidence type="ECO:0000259" key="7">
    <source>
        <dbReference type="SMART" id="SM00839"/>
    </source>
</evidence>
<dbReference type="PANTHER" id="PTHR11606">
    <property type="entry name" value="GLUTAMATE DEHYDROGENASE"/>
    <property type="match status" value="1"/>
</dbReference>
<protein>
    <recommendedName>
        <fullName evidence="4">Glutamate dehydrogenase</fullName>
    </recommendedName>
</protein>
<dbReference type="PIRSF" id="PIRSF000185">
    <property type="entry name" value="Glu_DH"/>
    <property type="match status" value="1"/>
</dbReference>
<dbReference type="InterPro" id="IPR014362">
    <property type="entry name" value="Glu_DH"/>
</dbReference>
<dbReference type="RefSeq" id="WP_138245920.1">
    <property type="nucleotide sequence ID" value="NZ_CP040330.1"/>
</dbReference>
<comment type="subunit">
    <text evidence="2">Homohexamer.</text>
</comment>
<evidence type="ECO:0000313" key="9">
    <source>
        <dbReference type="Proteomes" id="UP000302218"/>
    </source>
</evidence>
<dbReference type="InterPro" id="IPR006095">
    <property type="entry name" value="Glu/Leu/Phe/Val/Trp_DH"/>
</dbReference>
<dbReference type="Proteomes" id="UP000302218">
    <property type="component" value="Chromosome"/>
</dbReference>
<evidence type="ECO:0000256" key="6">
    <source>
        <dbReference type="SAM" id="MobiDB-lite"/>
    </source>
</evidence>
<evidence type="ECO:0000256" key="2">
    <source>
        <dbReference type="ARBA" id="ARBA00011643"/>
    </source>
</evidence>
<feature type="domain" description="Glutamate/phenylalanine/leucine/valine/L-tryptophan dehydrogenase C-terminal" evidence="7">
    <location>
        <begin position="194"/>
        <end position="427"/>
    </location>
</feature>
<dbReference type="SMART" id="SM00839">
    <property type="entry name" value="ELFV_dehydrog"/>
    <property type="match status" value="1"/>
</dbReference>
<dbReference type="GO" id="GO:0006538">
    <property type="term" value="P:L-glutamate catabolic process"/>
    <property type="evidence" value="ECO:0007669"/>
    <property type="project" value="TreeGrafter"/>
</dbReference>